<feature type="non-terminal residue" evidence="2">
    <location>
        <position position="1"/>
    </location>
</feature>
<accession>A0A1D1XPU9</accession>
<dbReference type="EMBL" id="GDJX01023524">
    <property type="protein sequence ID" value="JAT44412.1"/>
    <property type="molecule type" value="Transcribed_RNA"/>
</dbReference>
<proteinExistence type="predicted"/>
<dbReference type="PANTHER" id="PTHR34956">
    <property type="entry name" value="OS05G0397300 PROTEIN"/>
    <property type="match status" value="1"/>
</dbReference>
<feature type="compositionally biased region" description="Basic residues" evidence="1">
    <location>
        <begin position="112"/>
        <end position="122"/>
    </location>
</feature>
<name>A0A1D1XPU9_9ARAE</name>
<feature type="compositionally biased region" description="Polar residues" evidence="1">
    <location>
        <begin position="132"/>
        <end position="143"/>
    </location>
</feature>
<organism evidence="2">
    <name type="scientific">Anthurium amnicola</name>
    <dbReference type="NCBI Taxonomy" id="1678845"/>
    <lineage>
        <taxon>Eukaryota</taxon>
        <taxon>Viridiplantae</taxon>
        <taxon>Streptophyta</taxon>
        <taxon>Embryophyta</taxon>
        <taxon>Tracheophyta</taxon>
        <taxon>Spermatophyta</taxon>
        <taxon>Magnoliopsida</taxon>
        <taxon>Liliopsida</taxon>
        <taxon>Araceae</taxon>
        <taxon>Pothoideae</taxon>
        <taxon>Potheae</taxon>
        <taxon>Anthurium</taxon>
    </lineage>
</organism>
<evidence type="ECO:0000256" key="1">
    <source>
        <dbReference type="SAM" id="MobiDB-lite"/>
    </source>
</evidence>
<protein>
    <submittedName>
        <fullName evidence="2">S100P-binding protein</fullName>
    </submittedName>
</protein>
<gene>
    <name evidence="2" type="primary">S100pbp</name>
    <name evidence="2" type="ORF">g.112239</name>
</gene>
<dbReference type="AlphaFoldDB" id="A0A1D1XPU9"/>
<evidence type="ECO:0000313" key="2">
    <source>
        <dbReference type="EMBL" id="JAT44412.1"/>
    </source>
</evidence>
<feature type="region of interest" description="Disordered" evidence="1">
    <location>
        <begin position="104"/>
        <end position="143"/>
    </location>
</feature>
<sequence>ERERENLQVSSLHFVSPLPSLCPSLGRETEIVEMDVALEPEDDVFFADLSKRIALLIMDDDGGEAAFQPRHPSISPQVFYHASPSAMPPPLLYEQACRGEIRGTGVFIPRSTRPRRRQRAGRSRQADKSKAKVSSDTVTPLSS</sequence>
<reference evidence="2" key="1">
    <citation type="submission" date="2015-07" db="EMBL/GenBank/DDBJ databases">
        <title>Transcriptome Assembly of Anthurium amnicola.</title>
        <authorList>
            <person name="Suzuki J."/>
        </authorList>
    </citation>
    <scope>NUCLEOTIDE SEQUENCE</scope>
</reference>
<dbReference type="PANTHER" id="PTHR34956:SF2">
    <property type="entry name" value="OS05G0397300 PROTEIN"/>
    <property type="match status" value="1"/>
</dbReference>